<evidence type="ECO:0000313" key="2">
    <source>
        <dbReference type="Proteomes" id="UP001519460"/>
    </source>
</evidence>
<protein>
    <submittedName>
        <fullName evidence="1">Uncharacterized protein</fullName>
    </submittedName>
</protein>
<dbReference type="AlphaFoldDB" id="A0ABD0M9H7"/>
<keyword evidence="2" id="KW-1185">Reference proteome</keyword>
<accession>A0ABD0M9H7</accession>
<evidence type="ECO:0000313" key="1">
    <source>
        <dbReference type="EMBL" id="KAK7508580.1"/>
    </source>
</evidence>
<proteinExistence type="predicted"/>
<gene>
    <name evidence="1" type="ORF">BaRGS_00000146</name>
</gene>
<sequence length="88" mass="9311">MSQCGEVRSKKSSWLCVGRSSSVVEARKDRSSSSGSVGGRWRALGVMTRDGKGGFTVKEETDVAVKVFTAPCEVQRHSSPAACGRSSS</sequence>
<feature type="non-terminal residue" evidence="1">
    <location>
        <position position="88"/>
    </location>
</feature>
<organism evidence="1 2">
    <name type="scientific">Batillaria attramentaria</name>
    <dbReference type="NCBI Taxonomy" id="370345"/>
    <lineage>
        <taxon>Eukaryota</taxon>
        <taxon>Metazoa</taxon>
        <taxon>Spiralia</taxon>
        <taxon>Lophotrochozoa</taxon>
        <taxon>Mollusca</taxon>
        <taxon>Gastropoda</taxon>
        <taxon>Caenogastropoda</taxon>
        <taxon>Sorbeoconcha</taxon>
        <taxon>Cerithioidea</taxon>
        <taxon>Batillariidae</taxon>
        <taxon>Batillaria</taxon>
    </lineage>
</organism>
<reference evidence="1 2" key="1">
    <citation type="journal article" date="2023" name="Sci. Data">
        <title>Genome assembly of the Korean intertidal mud-creeper Batillaria attramentaria.</title>
        <authorList>
            <person name="Patra A.K."/>
            <person name="Ho P.T."/>
            <person name="Jun S."/>
            <person name="Lee S.J."/>
            <person name="Kim Y."/>
            <person name="Won Y.J."/>
        </authorList>
    </citation>
    <scope>NUCLEOTIDE SEQUENCE [LARGE SCALE GENOMIC DNA]</scope>
    <source>
        <strain evidence="1">Wonlab-2016</strain>
    </source>
</reference>
<comment type="caution">
    <text evidence="1">The sequence shown here is derived from an EMBL/GenBank/DDBJ whole genome shotgun (WGS) entry which is preliminary data.</text>
</comment>
<dbReference type="EMBL" id="JACVVK020000001">
    <property type="protein sequence ID" value="KAK7508580.1"/>
    <property type="molecule type" value="Genomic_DNA"/>
</dbReference>
<dbReference type="Proteomes" id="UP001519460">
    <property type="component" value="Unassembled WGS sequence"/>
</dbReference>
<name>A0ABD0M9H7_9CAEN</name>